<evidence type="ECO:0000313" key="3">
    <source>
        <dbReference type="EMBL" id="KAL3755348.1"/>
    </source>
</evidence>
<organism evidence="3 4">
    <name type="scientific">Eucalyptus globulus</name>
    <name type="common">Tasmanian blue gum</name>
    <dbReference type="NCBI Taxonomy" id="34317"/>
    <lineage>
        <taxon>Eukaryota</taxon>
        <taxon>Viridiplantae</taxon>
        <taxon>Streptophyta</taxon>
        <taxon>Embryophyta</taxon>
        <taxon>Tracheophyta</taxon>
        <taxon>Spermatophyta</taxon>
        <taxon>Magnoliopsida</taxon>
        <taxon>eudicotyledons</taxon>
        <taxon>Gunneridae</taxon>
        <taxon>Pentapetalae</taxon>
        <taxon>rosids</taxon>
        <taxon>malvids</taxon>
        <taxon>Myrtales</taxon>
        <taxon>Myrtaceae</taxon>
        <taxon>Myrtoideae</taxon>
        <taxon>Eucalypteae</taxon>
        <taxon>Eucalyptus</taxon>
    </lineage>
</organism>
<protein>
    <submittedName>
        <fullName evidence="3">Uncharacterized protein</fullName>
    </submittedName>
</protein>
<proteinExistence type="predicted"/>
<name>A0ABD3LXN5_EUCGL</name>
<dbReference type="AlphaFoldDB" id="A0ABD3LXN5"/>
<feature type="transmembrane region" description="Helical" evidence="1">
    <location>
        <begin position="47"/>
        <end position="67"/>
    </location>
</feature>
<feature type="signal peptide" evidence="2">
    <location>
        <begin position="1"/>
        <end position="31"/>
    </location>
</feature>
<keyword evidence="4" id="KW-1185">Reference proteome</keyword>
<feature type="chain" id="PRO_5044782607" evidence="2">
    <location>
        <begin position="32"/>
        <end position="69"/>
    </location>
</feature>
<keyword evidence="1" id="KW-0812">Transmembrane</keyword>
<keyword evidence="1" id="KW-0472">Membrane</keyword>
<keyword evidence="2" id="KW-0732">Signal</keyword>
<dbReference type="Proteomes" id="UP001634007">
    <property type="component" value="Unassembled WGS sequence"/>
</dbReference>
<sequence>MAAAGLRSFGSFAVALVAAVLLMAAAASAQASEPAPAPAPMESGAAFAPASLAVIGSSVALSLLALLKY</sequence>
<accession>A0ABD3LXN5</accession>
<dbReference type="EMBL" id="JBJKBG010000001">
    <property type="protein sequence ID" value="KAL3755348.1"/>
    <property type="molecule type" value="Genomic_DNA"/>
</dbReference>
<reference evidence="3 4" key="1">
    <citation type="submission" date="2024-11" db="EMBL/GenBank/DDBJ databases">
        <title>Chromosome-level genome assembly of Eucalyptus globulus Labill. provides insights into its genome evolution.</title>
        <authorList>
            <person name="Li X."/>
        </authorList>
    </citation>
    <scope>NUCLEOTIDE SEQUENCE [LARGE SCALE GENOMIC DNA]</scope>
    <source>
        <strain evidence="3">CL2024</strain>
        <tissue evidence="3">Fresh tender leaves</tissue>
    </source>
</reference>
<keyword evidence="1" id="KW-1133">Transmembrane helix</keyword>
<gene>
    <name evidence="3" type="ORF">ACJRO7_002403</name>
</gene>
<evidence type="ECO:0000313" key="4">
    <source>
        <dbReference type="Proteomes" id="UP001634007"/>
    </source>
</evidence>
<comment type="caution">
    <text evidence="3">The sequence shown here is derived from an EMBL/GenBank/DDBJ whole genome shotgun (WGS) entry which is preliminary data.</text>
</comment>
<evidence type="ECO:0000256" key="2">
    <source>
        <dbReference type="SAM" id="SignalP"/>
    </source>
</evidence>
<evidence type="ECO:0000256" key="1">
    <source>
        <dbReference type="SAM" id="Phobius"/>
    </source>
</evidence>